<dbReference type="GO" id="GO:0006515">
    <property type="term" value="P:protein quality control for misfolded or incompletely synthesized proteins"/>
    <property type="evidence" value="ECO:0007669"/>
    <property type="project" value="UniProtKB-UniRule"/>
</dbReference>
<keyword evidence="2 7" id="KW-0820">tRNA-binding</keyword>
<gene>
    <name evidence="7 10" type="primary">pth</name>
    <name evidence="10" type="ORF">LVJ77_01270</name>
</gene>
<feature type="binding site" evidence="7">
    <location>
        <position position="18"/>
    </location>
    <ligand>
        <name>tRNA</name>
        <dbReference type="ChEBI" id="CHEBI:17843"/>
    </ligand>
</feature>
<dbReference type="InterPro" id="IPR001328">
    <property type="entry name" value="Pept_tRNA_hydro"/>
</dbReference>
<dbReference type="Proteomes" id="UP000831534">
    <property type="component" value="Chromosome"/>
</dbReference>
<keyword evidence="11" id="KW-1185">Reference proteome</keyword>
<comment type="function">
    <text evidence="7">Catalyzes the release of premature peptidyl moieties from peptidyl-tRNA molecules trapped in stalled 50S ribosomal subunits, and thus maintains levels of free tRNAs and 50S ribosomes.</text>
</comment>
<evidence type="ECO:0000256" key="4">
    <source>
        <dbReference type="ARBA" id="ARBA00022884"/>
    </source>
</evidence>
<feature type="site" description="Discriminates between blocked and unblocked aminoacyl-tRNA" evidence="7">
    <location>
        <position position="13"/>
    </location>
</feature>
<dbReference type="KEGG" id="ckh:LVJ77_01270"/>
<dbReference type="SUPFAM" id="SSF53178">
    <property type="entry name" value="Peptidyl-tRNA hydrolase-like"/>
    <property type="match status" value="1"/>
</dbReference>
<sequence length="192" mass="21214">MLMNIKLIVGLGNPGSEYRDTRHNAGFWLIDRLAAQWHAPLRDEKKFCGDCARVRAHGRDIWLLKPQTFMNLSGKAVAALAQFYKIAPAEILVVHDELDLPCGRIRFKLGGGNGGHNGLKDIQAKLASPDFYRLRLGIGHPGDKNLVSAHVLNKPSPDERNLLEHAIDKSLQHLPLLLDGDKDAAVRALHSA</sequence>
<evidence type="ECO:0000256" key="1">
    <source>
        <dbReference type="ARBA" id="ARBA00013260"/>
    </source>
</evidence>
<keyword evidence="4 7" id="KW-0694">RNA-binding</keyword>
<evidence type="ECO:0000256" key="6">
    <source>
        <dbReference type="ARBA" id="ARBA00050038"/>
    </source>
</evidence>
<dbReference type="Pfam" id="PF01195">
    <property type="entry name" value="Pept_tRNA_hydro"/>
    <property type="match status" value="1"/>
</dbReference>
<keyword evidence="3 7" id="KW-0378">Hydrolase</keyword>
<evidence type="ECO:0000313" key="11">
    <source>
        <dbReference type="Proteomes" id="UP000831534"/>
    </source>
</evidence>
<feature type="binding site" evidence="7">
    <location>
        <position position="117"/>
    </location>
    <ligand>
        <name>tRNA</name>
        <dbReference type="ChEBI" id="CHEBI:17843"/>
    </ligand>
</feature>
<evidence type="ECO:0000256" key="5">
    <source>
        <dbReference type="ARBA" id="ARBA00038063"/>
    </source>
</evidence>
<evidence type="ECO:0000256" key="7">
    <source>
        <dbReference type="HAMAP-Rule" id="MF_00083"/>
    </source>
</evidence>
<evidence type="ECO:0000256" key="8">
    <source>
        <dbReference type="RuleBase" id="RU000673"/>
    </source>
</evidence>
<evidence type="ECO:0000313" key="10">
    <source>
        <dbReference type="EMBL" id="UOP04990.1"/>
    </source>
</evidence>
<dbReference type="Gene3D" id="3.40.50.1470">
    <property type="entry name" value="Peptidyl-tRNA hydrolase"/>
    <property type="match status" value="1"/>
</dbReference>
<protein>
    <recommendedName>
        <fullName evidence="6 7">Peptidyl-tRNA hydrolase</fullName>
        <shortName evidence="7">Pth</shortName>
        <ecNumber evidence="1 7">3.1.1.29</ecNumber>
    </recommendedName>
</protein>
<dbReference type="FunFam" id="3.40.50.1470:FF:000001">
    <property type="entry name" value="Peptidyl-tRNA hydrolase"/>
    <property type="match status" value="1"/>
</dbReference>
<evidence type="ECO:0000256" key="2">
    <source>
        <dbReference type="ARBA" id="ARBA00022555"/>
    </source>
</evidence>
<dbReference type="PROSITE" id="PS01196">
    <property type="entry name" value="PEPT_TRNA_HYDROL_2"/>
    <property type="match status" value="1"/>
</dbReference>
<comment type="catalytic activity">
    <reaction evidence="7 8">
        <text>an N-acyl-L-alpha-aminoacyl-tRNA + H2O = an N-acyl-L-amino acid + a tRNA + H(+)</text>
        <dbReference type="Rhea" id="RHEA:54448"/>
        <dbReference type="Rhea" id="RHEA-COMP:10123"/>
        <dbReference type="Rhea" id="RHEA-COMP:13883"/>
        <dbReference type="ChEBI" id="CHEBI:15377"/>
        <dbReference type="ChEBI" id="CHEBI:15378"/>
        <dbReference type="ChEBI" id="CHEBI:59874"/>
        <dbReference type="ChEBI" id="CHEBI:78442"/>
        <dbReference type="ChEBI" id="CHEBI:138191"/>
        <dbReference type="EC" id="3.1.1.29"/>
    </reaction>
</comment>
<dbReference type="PROSITE" id="PS01195">
    <property type="entry name" value="PEPT_TRNA_HYDROL_1"/>
    <property type="match status" value="1"/>
</dbReference>
<dbReference type="EMBL" id="CP091521">
    <property type="protein sequence ID" value="UOP04990.1"/>
    <property type="molecule type" value="Genomic_DNA"/>
</dbReference>
<reference evidence="10" key="2">
    <citation type="submission" date="2024-09" db="EMBL/GenBank/DDBJ databases">
        <authorList>
            <person name="Veyrier F.J."/>
        </authorList>
    </citation>
    <scope>NUCLEOTIDE SEQUENCE</scope>
    <source>
        <strain evidence="10">17694</strain>
    </source>
</reference>
<dbReference type="EC" id="3.1.1.29" evidence="1 7"/>
<dbReference type="CDD" id="cd00462">
    <property type="entry name" value="PTH"/>
    <property type="match status" value="1"/>
</dbReference>
<evidence type="ECO:0000256" key="3">
    <source>
        <dbReference type="ARBA" id="ARBA00022801"/>
    </source>
</evidence>
<dbReference type="GO" id="GO:0072344">
    <property type="term" value="P:rescue of stalled ribosome"/>
    <property type="evidence" value="ECO:0007669"/>
    <property type="project" value="UniProtKB-UniRule"/>
</dbReference>
<dbReference type="NCBIfam" id="TIGR00447">
    <property type="entry name" value="pth"/>
    <property type="match status" value="1"/>
</dbReference>
<dbReference type="GO" id="GO:0005737">
    <property type="term" value="C:cytoplasm"/>
    <property type="evidence" value="ECO:0007669"/>
    <property type="project" value="UniProtKB-SubCell"/>
</dbReference>
<comment type="similarity">
    <text evidence="5 7 9">Belongs to the PTH family.</text>
</comment>
<proteinExistence type="inferred from homology"/>
<dbReference type="PANTHER" id="PTHR17224">
    <property type="entry name" value="PEPTIDYL-TRNA HYDROLASE"/>
    <property type="match status" value="1"/>
</dbReference>
<evidence type="ECO:0000256" key="9">
    <source>
        <dbReference type="RuleBase" id="RU004320"/>
    </source>
</evidence>
<feature type="active site" description="Proton acceptor" evidence="7">
    <location>
        <position position="23"/>
    </location>
</feature>
<reference evidence="10" key="1">
    <citation type="journal article" date="2022" name="Res Sq">
        <title>Evolution of multicellular longitudinally dividing oral cavity symbionts (Neisseriaceae).</title>
        <authorList>
            <person name="Nyongesa S."/>
            <person name="Weber P."/>
            <person name="Bernet E."/>
            <person name="Pullido F."/>
            <person name="Nieckarz M."/>
            <person name="Delaby M."/>
            <person name="Nieves C."/>
            <person name="Viehboeck T."/>
            <person name="Krause N."/>
            <person name="Rivera-Millot A."/>
            <person name="Nakamura A."/>
            <person name="Vischer N."/>
            <person name="VanNieuwenhze M."/>
            <person name="Brun Y."/>
            <person name="Cava F."/>
            <person name="Bulgheresi S."/>
            <person name="Veyrier F."/>
        </authorList>
    </citation>
    <scope>NUCLEOTIDE SEQUENCE</scope>
    <source>
        <strain evidence="10">17694</strain>
    </source>
</reference>
<feature type="site" description="Stabilizes the basic form of H active site to accept a proton" evidence="7">
    <location>
        <position position="96"/>
    </location>
</feature>
<dbReference type="GO" id="GO:0000049">
    <property type="term" value="F:tRNA binding"/>
    <property type="evidence" value="ECO:0007669"/>
    <property type="project" value="UniProtKB-UniRule"/>
</dbReference>
<comment type="subcellular location">
    <subcellularLocation>
        <location evidence="7">Cytoplasm</location>
    </subcellularLocation>
</comment>
<dbReference type="HAMAP" id="MF_00083">
    <property type="entry name" value="Pept_tRNA_hydro_bact"/>
    <property type="match status" value="1"/>
</dbReference>
<dbReference type="PANTHER" id="PTHR17224:SF1">
    <property type="entry name" value="PEPTIDYL-TRNA HYDROLASE"/>
    <property type="match status" value="1"/>
</dbReference>
<name>A0A8T9MSY7_9NEIS</name>
<comment type="subunit">
    <text evidence="7">Monomer.</text>
</comment>
<dbReference type="InterPro" id="IPR018171">
    <property type="entry name" value="Pept_tRNA_hydro_CS"/>
</dbReference>
<feature type="binding site" evidence="7">
    <location>
        <position position="71"/>
    </location>
    <ligand>
        <name>tRNA</name>
        <dbReference type="ChEBI" id="CHEBI:17843"/>
    </ligand>
</feature>
<dbReference type="AlphaFoldDB" id="A0A8T9MSY7"/>
<keyword evidence="7" id="KW-0963">Cytoplasm</keyword>
<dbReference type="RefSeq" id="WP_027009115.1">
    <property type="nucleotide sequence ID" value="NZ_CP091521.1"/>
</dbReference>
<dbReference type="GO" id="GO:0004045">
    <property type="term" value="F:peptidyl-tRNA hydrolase activity"/>
    <property type="evidence" value="ECO:0007669"/>
    <property type="project" value="UniProtKB-UniRule"/>
</dbReference>
<accession>A0A8T9MSY7</accession>
<organism evidence="10 11">
    <name type="scientific">Conchiformibius kuhniae</name>
    <dbReference type="NCBI Taxonomy" id="211502"/>
    <lineage>
        <taxon>Bacteria</taxon>
        <taxon>Pseudomonadati</taxon>
        <taxon>Pseudomonadota</taxon>
        <taxon>Betaproteobacteria</taxon>
        <taxon>Neisseriales</taxon>
        <taxon>Neisseriaceae</taxon>
        <taxon>Conchiformibius</taxon>
    </lineage>
</organism>
<comment type="function">
    <text evidence="7">Hydrolyzes ribosome-free peptidyl-tRNAs (with 1 or more amino acids incorporated), which drop off the ribosome during protein synthesis, or as a result of ribosome stalling.</text>
</comment>
<dbReference type="InterPro" id="IPR036416">
    <property type="entry name" value="Pept_tRNA_hydro_sf"/>
</dbReference>
<feature type="binding site" evidence="7">
    <location>
        <position position="69"/>
    </location>
    <ligand>
        <name>tRNA</name>
        <dbReference type="ChEBI" id="CHEBI:17843"/>
    </ligand>
</feature>